<evidence type="ECO:0000313" key="3">
    <source>
        <dbReference type="Proteomes" id="UP000280501"/>
    </source>
</evidence>
<dbReference type="OrthoDB" id="3213425at2"/>
<organism evidence="2 3">
    <name type="scientific">Myceligenerans xiligouense</name>
    <dbReference type="NCBI Taxonomy" id="253184"/>
    <lineage>
        <taxon>Bacteria</taxon>
        <taxon>Bacillati</taxon>
        <taxon>Actinomycetota</taxon>
        <taxon>Actinomycetes</taxon>
        <taxon>Micrococcales</taxon>
        <taxon>Promicromonosporaceae</taxon>
        <taxon>Myceligenerans</taxon>
    </lineage>
</organism>
<comment type="caution">
    <text evidence="2">The sequence shown here is derived from an EMBL/GenBank/DDBJ whole genome shotgun (WGS) entry which is preliminary data.</text>
</comment>
<feature type="compositionally biased region" description="Basic and acidic residues" evidence="1">
    <location>
        <begin position="1"/>
        <end position="12"/>
    </location>
</feature>
<keyword evidence="3" id="KW-1185">Reference proteome</keyword>
<dbReference type="RefSeq" id="WP_123814518.1">
    <property type="nucleotide sequence ID" value="NZ_RKQZ01000001.1"/>
</dbReference>
<gene>
    <name evidence="2" type="ORF">EDD34_2114</name>
</gene>
<dbReference type="AlphaFoldDB" id="A0A3N4YQ74"/>
<dbReference type="Gene3D" id="1.25.40.10">
    <property type="entry name" value="Tetratricopeptide repeat domain"/>
    <property type="match status" value="1"/>
</dbReference>
<sequence>MTNEQLRIRRETTPSPSGDGRPMTRAELAAAVNQYIWKRTGRQITLDVDTIRRYERGRISWPGTDYREGLRAVLGVSSDAELGFSPTRRGRAAVAAQLPGRDGDLLYGGPADRELGTVGHDGLLAFTLRFPADLDEARAAAAGLWRYQALRRDVRAKMPFTGNATTDAGWRWLFDPRDHDTSHRGARRVTSAEVEELRLRQVQFLELDRRHGGGRFRQPLAGWLHRKVEPMLHGTYDDRTGRHLFAAAAELTGQLAFMSYDAGDHGLAQRQFVQALRLAKAGDHAGFGAHVLANMSTQAVYLQHPGEAVRLARAAVDSGRVLPVVMARLHTAEAAAHAAAGDARACIDALTRAEDAIERASDIDDRPAWAGYFTRAHLAGTAIRSLRDLGRTKDALNYADQALDLREDSVRTNALHTALIASVHATGASTDPERASQLGHHALDIAGNLRSRRVADRITDLARRLSSYRSSSPVDGFLARAHDYVSLSARR</sequence>
<dbReference type="EMBL" id="RKQZ01000001">
    <property type="protein sequence ID" value="RPF21484.1"/>
    <property type="molecule type" value="Genomic_DNA"/>
</dbReference>
<feature type="region of interest" description="Disordered" evidence="1">
    <location>
        <begin position="1"/>
        <end position="23"/>
    </location>
</feature>
<dbReference type="Proteomes" id="UP000280501">
    <property type="component" value="Unassembled WGS sequence"/>
</dbReference>
<evidence type="ECO:0000313" key="2">
    <source>
        <dbReference type="EMBL" id="RPF21484.1"/>
    </source>
</evidence>
<proteinExistence type="predicted"/>
<accession>A0A3N4YQ74</accession>
<dbReference type="SUPFAM" id="SSF48452">
    <property type="entry name" value="TPR-like"/>
    <property type="match status" value="1"/>
</dbReference>
<protein>
    <recommendedName>
        <fullName evidence="4">HTH cro/C1-type domain-containing protein</fullName>
    </recommendedName>
</protein>
<reference evidence="2 3" key="1">
    <citation type="submission" date="2018-11" db="EMBL/GenBank/DDBJ databases">
        <title>Sequencing the genomes of 1000 actinobacteria strains.</title>
        <authorList>
            <person name="Klenk H.-P."/>
        </authorList>
    </citation>
    <scope>NUCLEOTIDE SEQUENCE [LARGE SCALE GENOMIC DNA]</scope>
    <source>
        <strain evidence="2 3">DSM 15700</strain>
    </source>
</reference>
<evidence type="ECO:0000256" key="1">
    <source>
        <dbReference type="SAM" id="MobiDB-lite"/>
    </source>
</evidence>
<name>A0A3N4YQ74_9MICO</name>
<dbReference type="InterPro" id="IPR011990">
    <property type="entry name" value="TPR-like_helical_dom_sf"/>
</dbReference>
<evidence type="ECO:0008006" key="4">
    <source>
        <dbReference type="Google" id="ProtNLM"/>
    </source>
</evidence>